<dbReference type="Pfam" id="PF00271">
    <property type="entry name" value="Helicase_C"/>
    <property type="match status" value="1"/>
</dbReference>
<evidence type="ECO:0000259" key="7">
    <source>
        <dbReference type="PROSITE" id="PS51194"/>
    </source>
</evidence>
<keyword evidence="9" id="KW-1185">Reference proteome</keyword>
<dbReference type="InterPro" id="IPR012961">
    <property type="entry name" value="Ski2/MTR4_C"/>
</dbReference>
<sequence>MTKHSHHRRHGSTQHERDLIHDRIGNKAFSNHRDEDLSMVAGESAGLSPAQRYAAFRSRQAYDDTLVAQFARSLPFELDPFQLEANRALENGQNVLVAAPTGAGKTVIADFAMYLAREHNVKAFYTTPIKALSNQKYHDLCEAYGADNVGLLTGDTSINSEANIVVMTTEVLRNMLYENSETLRALRYVILDEVHYLADQFRGPVWEEVIIHLPKSIKIVALSATVSNVEDFCSWIRSVRGPTKLVVSEHRPVPLEQHVMVQRDAEHEPELFDLYQRDKHDVQTAVLNTRLLDRIDQLDRLAARNDPRARSDDRQSAGRGRRRRGTGKSHAQTMSRHHPQRRAPRRSAVVDELDFLGMLPGIYFIFSRNGCDEAVQQCLDAGLELTTDDEVIRIRRIVDEMVEGQLPKEDLKALDFARFRFALEEGFAPHHAGMVALFRQIVERLFDEGLVKMVFATETLALGINMPARCVVVEKLEKFNGVDHVALTPGEFTQLTGRAGRRGIDSLGHAVVVDHRGFVPTTAASLSSKRVYPIHSSFKPTFNMAVNLLNSSSYDKAHDTLDHSFAQWEANASASSLESRMSLLQHSIVNYEHAFRCSMGDFKEFMTIRRELSDLQRDGRRKLKRRQFSDEDDRRQAYRELDSRIAYLKQAEADHPCRSCPDLDAHLKWGNRWLRERKELTRTEERYDSRTGSVARQFDRICAILTLLGYLDPNEPASDSRRSNKQPLQKRQMEGQDYLLTKRGQLLRHLYSEYDLVLAEAIENGVLSGLDAPELAAVLSSLVYQSRRGSGNEPRRYPGGADGQVAQACATLRHVFGRVSAMCDDAGLEPMEPLNFGLVDVMHDWANGRSLSSILMGTELTGGDFVRNAKRLADILRQIAAASEYYEDTDPSLGNIAHQAAVAVNRDIVAYSGVD</sequence>
<proteinExistence type="predicted"/>
<feature type="compositionally biased region" description="Basic residues" evidence="5">
    <location>
        <begin position="335"/>
        <end position="345"/>
    </location>
</feature>
<organism evidence="8 9">
    <name type="scientific">Bifidobacterium bohemicum DSM 22767</name>
    <dbReference type="NCBI Taxonomy" id="1437606"/>
    <lineage>
        <taxon>Bacteria</taxon>
        <taxon>Bacillati</taxon>
        <taxon>Actinomycetota</taxon>
        <taxon>Actinomycetes</taxon>
        <taxon>Bifidobacteriales</taxon>
        <taxon>Bifidobacteriaceae</taxon>
        <taxon>Bifidobacterium</taxon>
    </lineage>
</organism>
<dbReference type="AlphaFoldDB" id="A0A086ZJB9"/>
<dbReference type="GO" id="GO:0070478">
    <property type="term" value="P:nuclear-transcribed mRNA catabolic process, 3'-5' exonucleolytic nonsense-mediated decay"/>
    <property type="evidence" value="ECO:0007669"/>
    <property type="project" value="TreeGrafter"/>
</dbReference>
<dbReference type="SMART" id="SM01142">
    <property type="entry name" value="DSHCT"/>
    <property type="match status" value="1"/>
</dbReference>
<dbReference type="GO" id="GO:0055087">
    <property type="term" value="C:Ski complex"/>
    <property type="evidence" value="ECO:0007669"/>
    <property type="project" value="TreeGrafter"/>
</dbReference>
<evidence type="ECO:0000256" key="1">
    <source>
        <dbReference type="ARBA" id="ARBA00022741"/>
    </source>
</evidence>
<dbReference type="EMBL" id="JGYP01000001">
    <property type="protein sequence ID" value="KFI46619.1"/>
    <property type="molecule type" value="Genomic_DNA"/>
</dbReference>
<dbReference type="Proteomes" id="UP000029096">
    <property type="component" value="Unassembled WGS sequence"/>
</dbReference>
<comment type="caution">
    <text evidence="8">The sequence shown here is derived from an EMBL/GenBank/DDBJ whole genome shotgun (WGS) entry which is preliminary data.</text>
</comment>
<feature type="compositionally biased region" description="Basic residues" evidence="5">
    <location>
        <begin position="1"/>
        <end position="12"/>
    </location>
</feature>
<dbReference type="SMART" id="SM00487">
    <property type="entry name" value="DEXDc"/>
    <property type="match status" value="1"/>
</dbReference>
<dbReference type="InterPro" id="IPR001650">
    <property type="entry name" value="Helicase_C-like"/>
</dbReference>
<dbReference type="SMART" id="SM00490">
    <property type="entry name" value="HELICc"/>
    <property type="match status" value="1"/>
</dbReference>
<evidence type="ECO:0000259" key="6">
    <source>
        <dbReference type="PROSITE" id="PS51192"/>
    </source>
</evidence>
<dbReference type="SMART" id="SM00382">
    <property type="entry name" value="AAA"/>
    <property type="match status" value="1"/>
</dbReference>
<dbReference type="Pfam" id="PF00270">
    <property type="entry name" value="DEAD"/>
    <property type="match status" value="1"/>
</dbReference>
<dbReference type="PROSITE" id="PS51192">
    <property type="entry name" value="HELICASE_ATP_BIND_1"/>
    <property type="match status" value="1"/>
</dbReference>
<dbReference type="InterPro" id="IPR011545">
    <property type="entry name" value="DEAD/DEAH_box_helicase_dom"/>
</dbReference>
<dbReference type="PROSITE" id="PS51194">
    <property type="entry name" value="HELICASE_CTER"/>
    <property type="match status" value="1"/>
</dbReference>
<evidence type="ECO:0000256" key="4">
    <source>
        <dbReference type="ARBA" id="ARBA00022840"/>
    </source>
</evidence>
<keyword evidence="3 8" id="KW-0347">Helicase</keyword>
<feature type="region of interest" description="Disordered" evidence="5">
    <location>
        <begin position="1"/>
        <end position="21"/>
    </location>
</feature>
<dbReference type="GO" id="GO:0003676">
    <property type="term" value="F:nucleic acid binding"/>
    <property type="evidence" value="ECO:0007669"/>
    <property type="project" value="InterPro"/>
</dbReference>
<dbReference type="SUPFAM" id="SSF52540">
    <property type="entry name" value="P-loop containing nucleoside triphosphate hydrolases"/>
    <property type="match status" value="1"/>
</dbReference>
<dbReference type="eggNOG" id="COG4581">
    <property type="taxonomic scope" value="Bacteria"/>
</dbReference>
<evidence type="ECO:0000256" key="2">
    <source>
        <dbReference type="ARBA" id="ARBA00022801"/>
    </source>
</evidence>
<dbReference type="GO" id="GO:0005524">
    <property type="term" value="F:ATP binding"/>
    <property type="evidence" value="ECO:0007669"/>
    <property type="project" value="UniProtKB-KW"/>
</dbReference>
<keyword evidence="1" id="KW-0547">Nucleotide-binding</keyword>
<evidence type="ECO:0000313" key="9">
    <source>
        <dbReference type="Proteomes" id="UP000029096"/>
    </source>
</evidence>
<evidence type="ECO:0000256" key="3">
    <source>
        <dbReference type="ARBA" id="ARBA00022806"/>
    </source>
</evidence>
<dbReference type="InterPro" id="IPR050699">
    <property type="entry name" value="RNA-DNA_Helicase"/>
</dbReference>
<dbReference type="InterPro" id="IPR014001">
    <property type="entry name" value="Helicase_ATP-bd"/>
</dbReference>
<feature type="compositionally biased region" description="Basic and acidic residues" evidence="5">
    <location>
        <begin position="303"/>
        <end position="316"/>
    </location>
</feature>
<gene>
    <name evidence="8" type="ORF">BBOH_0091</name>
</gene>
<dbReference type="InterPro" id="IPR027417">
    <property type="entry name" value="P-loop_NTPase"/>
</dbReference>
<dbReference type="Gene3D" id="3.40.50.300">
    <property type="entry name" value="P-loop containing nucleotide triphosphate hydrolases"/>
    <property type="match status" value="2"/>
</dbReference>
<feature type="region of interest" description="Disordered" evidence="5">
    <location>
        <begin position="303"/>
        <end position="346"/>
    </location>
</feature>
<feature type="domain" description="Helicase C-terminal" evidence="7">
    <location>
        <begin position="348"/>
        <end position="542"/>
    </location>
</feature>
<evidence type="ECO:0000256" key="5">
    <source>
        <dbReference type="SAM" id="MobiDB-lite"/>
    </source>
</evidence>
<dbReference type="EC" id="3.6.4.13" evidence="8"/>
<dbReference type="PANTHER" id="PTHR12131">
    <property type="entry name" value="ATP-DEPENDENT RNA AND DNA HELICASE"/>
    <property type="match status" value="1"/>
</dbReference>
<accession>A0A086ZJB9</accession>
<dbReference type="FunFam" id="3.40.50.300:FF:000190">
    <property type="entry name" value="ATP-dependent RNA helicase"/>
    <property type="match status" value="1"/>
</dbReference>
<name>A0A086ZJB9_9BIFI</name>
<dbReference type="GO" id="GO:0016787">
    <property type="term" value="F:hydrolase activity"/>
    <property type="evidence" value="ECO:0007669"/>
    <property type="project" value="UniProtKB-KW"/>
</dbReference>
<keyword evidence="2 8" id="KW-0378">Hydrolase</keyword>
<dbReference type="CDD" id="cd18795">
    <property type="entry name" value="SF2_C_Ski2"/>
    <property type="match status" value="1"/>
</dbReference>
<dbReference type="STRING" id="1437606.BBOH_0091"/>
<keyword evidence="4" id="KW-0067">ATP-binding</keyword>
<reference evidence="8 9" key="1">
    <citation type="submission" date="2014-03" db="EMBL/GenBank/DDBJ databases">
        <title>Genomics of Bifidobacteria.</title>
        <authorList>
            <person name="Ventura M."/>
            <person name="Milani C."/>
            <person name="Lugli G.A."/>
        </authorList>
    </citation>
    <scope>NUCLEOTIDE SEQUENCE [LARGE SCALE GENOMIC DNA]</scope>
    <source>
        <strain evidence="8 9">DSM 22767</strain>
    </source>
</reference>
<dbReference type="Pfam" id="PF08148">
    <property type="entry name" value="DSHCT"/>
    <property type="match status" value="1"/>
</dbReference>
<protein>
    <submittedName>
        <fullName evidence="8">Helicase</fullName>
        <ecNumber evidence="8">3.6.4.13</ecNumber>
    </submittedName>
</protein>
<dbReference type="Gene3D" id="1.10.3380.30">
    <property type="match status" value="1"/>
</dbReference>
<dbReference type="GO" id="GO:0003724">
    <property type="term" value="F:RNA helicase activity"/>
    <property type="evidence" value="ECO:0007669"/>
    <property type="project" value="UniProtKB-EC"/>
</dbReference>
<feature type="domain" description="Helicase ATP-binding" evidence="6">
    <location>
        <begin position="86"/>
        <end position="244"/>
    </location>
</feature>
<dbReference type="InterPro" id="IPR003593">
    <property type="entry name" value="AAA+_ATPase"/>
</dbReference>
<evidence type="ECO:0000313" key="8">
    <source>
        <dbReference type="EMBL" id="KFI46619.1"/>
    </source>
</evidence>
<dbReference type="PANTHER" id="PTHR12131:SF1">
    <property type="entry name" value="ATP-DEPENDENT RNA HELICASE SUPV3L1, MITOCHONDRIAL-RELATED"/>
    <property type="match status" value="1"/>
</dbReference>